<dbReference type="Proteomes" id="UP000694864">
    <property type="component" value="Chromosome 12"/>
</dbReference>
<name>A0ABM1QS58_CAMSA</name>
<dbReference type="InterPro" id="IPR044522">
    <property type="entry name" value="TSO1-like"/>
</dbReference>
<dbReference type="GeneID" id="109128180"/>
<accession>A0ABM1QS58</accession>
<evidence type="ECO:0000256" key="1">
    <source>
        <dbReference type="SAM" id="MobiDB-lite"/>
    </source>
</evidence>
<dbReference type="PANTHER" id="PTHR46159">
    <property type="entry name" value="PROTEIN TESMIN/TSO1-LIKE CXC 2"/>
    <property type="match status" value="1"/>
</dbReference>
<feature type="region of interest" description="Disordered" evidence="1">
    <location>
        <begin position="45"/>
        <end position="133"/>
    </location>
</feature>
<protein>
    <submittedName>
        <fullName evidence="3">Protein tesmin/TSO1-like CXC 2</fullName>
    </submittedName>
</protein>
<organism evidence="2 3">
    <name type="scientific">Camelina sativa</name>
    <name type="common">False flax</name>
    <name type="synonym">Myagrum sativum</name>
    <dbReference type="NCBI Taxonomy" id="90675"/>
    <lineage>
        <taxon>Eukaryota</taxon>
        <taxon>Viridiplantae</taxon>
        <taxon>Streptophyta</taxon>
        <taxon>Embryophyta</taxon>
        <taxon>Tracheophyta</taxon>
        <taxon>Spermatophyta</taxon>
        <taxon>Magnoliopsida</taxon>
        <taxon>eudicotyledons</taxon>
        <taxon>Gunneridae</taxon>
        <taxon>Pentapetalae</taxon>
        <taxon>rosids</taxon>
        <taxon>malvids</taxon>
        <taxon>Brassicales</taxon>
        <taxon>Brassicaceae</taxon>
        <taxon>Camelineae</taxon>
        <taxon>Camelina</taxon>
    </lineage>
</organism>
<reference evidence="2" key="1">
    <citation type="journal article" date="2014" name="Nat. Commun.">
        <title>The emerging biofuel crop Camelina sativa retains a highly undifferentiated hexaploid genome structure.</title>
        <authorList>
            <person name="Kagale S."/>
            <person name="Koh C."/>
            <person name="Nixon J."/>
            <person name="Bollina V."/>
            <person name="Clarke W.E."/>
            <person name="Tuteja R."/>
            <person name="Spillane C."/>
            <person name="Robinson S.J."/>
            <person name="Links M.G."/>
            <person name="Clarke C."/>
            <person name="Higgins E.E."/>
            <person name="Huebert T."/>
            <person name="Sharpe A.G."/>
            <person name="Parkin I.A."/>
        </authorList>
    </citation>
    <scope>NUCLEOTIDE SEQUENCE [LARGE SCALE GENOMIC DNA]</scope>
    <source>
        <strain evidence="2">cv. DH55</strain>
    </source>
</reference>
<gene>
    <name evidence="3" type="primary">LOC109128180</name>
</gene>
<feature type="compositionally biased region" description="Polar residues" evidence="1">
    <location>
        <begin position="76"/>
        <end position="85"/>
    </location>
</feature>
<sequence length="143" mass="15826">MDTPQKSIAQIGTPISKSRFEDSPVFNYINSLSPIRPVKSIQNPHQFSSLNFTSPPPVFTSPHLTSSHKESRFFKTHNSSSSHPTNPVEFREDESASNESVSAEDTKDVNVDDASKPEEASVEMVLPQTNPSSPVASMIKYLY</sequence>
<feature type="compositionally biased region" description="Basic and acidic residues" evidence="1">
    <location>
        <begin position="104"/>
        <end position="119"/>
    </location>
</feature>
<proteinExistence type="predicted"/>
<evidence type="ECO:0000313" key="3">
    <source>
        <dbReference type="RefSeq" id="XP_019089596.1"/>
    </source>
</evidence>
<reference evidence="3" key="2">
    <citation type="submission" date="2025-08" db="UniProtKB">
        <authorList>
            <consortium name="RefSeq"/>
        </authorList>
    </citation>
    <scope>IDENTIFICATION</scope>
    <source>
        <tissue evidence="3">Leaf</tissue>
    </source>
</reference>
<evidence type="ECO:0000313" key="2">
    <source>
        <dbReference type="Proteomes" id="UP000694864"/>
    </source>
</evidence>
<dbReference type="RefSeq" id="XP_019089596.1">
    <property type="nucleotide sequence ID" value="XM_019234051.1"/>
</dbReference>
<keyword evidence="2" id="KW-1185">Reference proteome</keyword>
<dbReference type="PANTHER" id="PTHR46159:SF20">
    <property type="entry name" value="PROTEIN TESMIN_TSO1-LIKE CXC 2"/>
    <property type="match status" value="1"/>
</dbReference>